<organism evidence="1 2">
    <name type="scientific">Acrocarpospora corrugata</name>
    <dbReference type="NCBI Taxonomy" id="35763"/>
    <lineage>
        <taxon>Bacteria</taxon>
        <taxon>Bacillati</taxon>
        <taxon>Actinomycetota</taxon>
        <taxon>Actinomycetes</taxon>
        <taxon>Streptosporangiales</taxon>
        <taxon>Streptosporangiaceae</taxon>
        <taxon>Acrocarpospora</taxon>
    </lineage>
</organism>
<comment type="caution">
    <text evidence="1">The sequence shown here is derived from an EMBL/GenBank/DDBJ whole genome shotgun (WGS) entry which is preliminary data.</text>
</comment>
<sequence>MIFVNYVGDEQAAIDQLKQTLSNLEAVRDGHVHGLDESGPQGGGVGVIATLESVAADVTTSTK</sequence>
<name>A0A5M3WC22_9ACTN</name>
<dbReference type="AlphaFoldDB" id="A0A5M3WC22"/>
<reference evidence="1 2" key="1">
    <citation type="submission" date="2019-10" db="EMBL/GenBank/DDBJ databases">
        <title>Whole genome shotgun sequence of Acrocarpospora corrugata NBRC 13972.</title>
        <authorList>
            <person name="Ichikawa N."/>
            <person name="Kimura A."/>
            <person name="Kitahashi Y."/>
            <person name="Komaki H."/>
            <person name="Oguchi A."/>
        </authorList>
    </citation>
    <scope>NUCLEOTIDE SEQUENCE [LARGE SCALE GENOMIC DNA]</scope>
    <source>
        <strain evidence="1 2">NBRC 13972</strain>
    </source>
</reference>
<keyword evidence="2" id="KW-1185">Reference proteome</keyword>
<dbReference type="OrthoDB" id="1846031at2"/>
<dbReference type="RefSeq" id="WP_155342307.1">
    <property type="nucleotide sequence ID" value="NZ_BAAABN010000084.1"/>
</dbReference>
<dbReference type="Proteomes" id="UP000334990">
    <property type="component" value="Unassembled WGS sequence"/>
</dbReference>
<evidence type="ECO:0000313" key="1">
    <source>
        <dbReference type="EMBL" id="GES06396.1"/>
    </source>
</evidence>
<proteinExistence type="predicted"/>
<gene>
    <name evidence="1" type="ORF">Acor_84650</name>
</gene>
<evidence type="ECO:0000313" key="2">
    <source>
        <dbReference type="Proteomes" id="UP000334990"/>
    </source>
</evidence>
<accession>A0A5M3WC22</accession>
<protein>
    <submittedName>
        <fullName evidence="1">Uncharacterized protein</fullName>
    </submittedName>
</protein>
<dbReference type="EMBL" id="BLAD01000166">
    <property type="protein sequence ID" value="GES06396.1"/>
    <property type="molecule type" value="Genomic_DNA"/>
</dbReference>